<accession>A0ACB8BJW7</accession>
<dbReference type="EMBL" id="MU266393">
    <property type="protein sequence ID" value="KAH7925884.1"/>
    <property type="molecule type" value="Genomic_DNA"/>
</dbReference>
<reference evidence="1" key="1">
    <citation type="journal article" date="2021" name="New Phytol.">
        <title>Evolutionary innovations through gain and loss of genes in the ectomycorrhizal Boletales.</title>
        <authorList>
            <person name="Wu G."/>
            <person name="Miyauchi S."/>
            <person name="Morin E."/>
            <person name="Kuo A."/>
            <person name="Drula E."/>
            <person name="Varga T."/>
            <person name="Kohler A."/>
            <person name="Feng B."/>
            <person name="Cao Y."/>
            <person name="Lipzen A."/>
            <person name="Daum C."/>
            <person name="Hundley H."/>
            <person name="Pangilinan J."/>
            <person name="Johnson J."/>
            <person name="Barry K."/>
            <person name="LaButti K."/>
            <person name="Ng V."/>
            <person name="Ahrendt S."/>
            <person name="Min B."/>
            <person name="Choi I.G."/>
            <person name="Park H."/>
            <person name="Plett J.M."/>
            <person name="Magnuson J."/>
            <person name="Spatafora J.W."/>
            <person name="Nagy L.G."/>
            <person name="Henrissat B."/>
            <person name="Grigoriev I.V."/>
            <person name="Yang Z.L."/>
            <person name="Xu J."/>
            <person name="Martin F.M."/>
        </authorList>
    </citation>
    <scope>NUCLEOTIDE SEQUENCE</scope>
    <source>
        <strain evidence="1">KUC20120723A-06</strain>
    </source>
</reference>
<dbReference type="Proteomes" id="UP000790709">
    <property type="component" value="Unassembled WGS sequence"/>
</dbReference>
<keyword evidence="2" id="KW-1185">Reference proteome</keyword>
<comment type="caution">
    <text evidence="1">The sequence shown here is derived from an EMBL/GenBank/DDBJ whole genome shotgun (WGS) entry which is preliminary data.</text>
</comment>
<gene>
    <name evidence="1" type="ORF">BV22DRAFT_1194823</name>
</gene>
<keyword evidence="1" id="KW-0808">Transferase</keyword>
<evidence type="ECO:0000313" key="2">
    <source>
        <dbReference type="Proteomes" id="UP000790709"/>
    </source>
</evidence>
<proteinExistence type="predicted"/>
<sequence length="271" mass="30067">MSNERATPTSVDYSASQYNQTASFVYSPQFAAPVLSALNARAGERIVDFGCGSGELTLQIQEAVGGSGLVVGVDYNEDMIAKARENGVRTAFVFDLQSLEIPSAWLQEKSFDAIFSNAALHWCKRDPRAVLKSAQRLLKSGGRFVCEMGGFMNCIGVRVGLHRALKERGCNPDEFDPWYFPSIEEYRSLLESSGFRVDSISLNPRLTPLPDGGLHGWLCLFARGTFLRKFSDEDASNIINEVVQMCEVDCKNEKGEWAMMYVRLRFSATLG</sequence>
<organism evidence="1 2">
    <name type="scientific">Leucogyrophana mollusca</name>
    <dbReference type="NCBI Taxonomy" id="85980"/>
    <lineage>
        <taxon>Eukaryota</taxon>
        <taxon>Fungi</taxon>
        <taxon>Dikarya</taxon>
        <taxon>Basidiomycota</taxon>
        <taxon>Agaricomycotina</taxon>
        <taxon>Agaricomycetes</taxon>
        <taxon>Agaricomycetidae</taxon>
        <taxon>Boletales</taxon>
        <taxon>Boletales incertae sedis</taxon>
        <taxon>Leucogyrophana</taxon>
    </lineage>
</organism>
<keyword evidence="1" id="KW-0489">Methyltransferase</keyword>
<protein>
    <submittedName>
        <fullName evidence="1">S-adenosyl-L-methionine-dependent methyltransferase</fullName>
    </submittedName>
</protein>
<evidence type="ECO:0000313" key="1">
    <source>
        <dbReference type="EMBL" id="KAH7925884.1"/>
    </source>
</evidence>
<name>A0ACB8BJW7_9AGAM</name>